<dbReference type="GO" id="GO:0043565">
    <property type="term" value="F:sequence-specific DNA binding"/>
    <property type="evidence" value="ECO:0007669"/>
    <property type="project" value="InterPro"/>
</dbReference>
<dbReference type="RefSeq" id="WP_054403461.1">
    <property type="nucleotide sequence ID" value="NZ_LIUT01000001.1"/>
</dbReference>
<dbReference type="Proteomes" id="UP000036932">
    <property type="component" value="Unassembled WGS sequence"/>
</dbReference>
<dbReference type="GO" id="GO:0003700">
    <property type="term" value="F:DNA-binding transcription factor activity"/>
    <property type="evidence" value="ECO:0007669"/>
    <property type="project" value="InterPro"/>
</dbReference>
<evidence type="ECO:0000256" key="1">
    <source>
        <dbReference type="ARBA" id="ARBA00023015"/>
    </source>
</evidence>
<dbReference type="Gene3D" id="1.10.10.60">
    <property type="entry name" value="Homeodomain-like"/>
    <property type="match status" value="2"/>
</dbReference>
<dbReference type="PANTHER" id="PTHR43280">
    <property type="entry name" value="ARAC-FAMILY TRANSCRIPTIONAL REGULATOR"/>
    <property type="match status" value="1"/>
</dbReference>
<dbReference type="EMBL" id="LIUT01000001">
    <property type="protein sequence ID" value="KOR90551.1"/>
    <property type="molecule type" value="Genomic_DNA"/>
</dbReference>
<accession>A0A0M1P7V3</accession>
<dbReference type="InterPro" id="IPR009057">
    <property type="entry name" value="Homeodomain-like_sf"/>
</dbReference>
<dbReference type="AlphaFoldDB" id="A0A0M1P7V3"/>
<evidence type="ECO:0000256" key="3">
    <source>
        <dbReference type="ARBA" id="ARBA00023163"/>
    </source>
</evidence>
<feature type="domain" description="HTH araC/xylS-type" evidence="5">
    <location>
        <begin position="668"/>
        <end position="765"/>
    </location>
</feature>
<feature type="transmembrane region" description="Helical" evidence="4">
    <location>
        <begin position="21"/>
        <end position="47"/>
    </location>
</feature>
<dbReference type="InterPro" id="IPR018060">
    <property type="entry name" value="HTH_AraC"/>
</dbReference>
<sequence length="773" mass="89128">MRTKDDHWIARSRWFMSKPSFYRKMIWIALLSSIIPVMILGISSYIMTMRMVERDASQDVSQILSYTSQTIDSGLDRIQDNLIQMQMGSFFTSDFKEQKHSNYAGFYANVYQNLAAFKNGNPQIKDISLYTLDENYFISATYGGHKVVAEEEKKVAHQMLSNKQQLYWKAGYSINGTDANGITIVSAVPLHTNDPIGFIQITMDNRMFESLAKPFVKYANERMYVLNDKGELVFQMSDASVPQELYKMITVTNTEHQKFMYPLEGKEYLVTTKLSPVYNLLYINMIPTDELYSSSRWIAGMTLVLVVAVIVAGTVLAWLGAKRAYRPIKKLVYQVSGSHADDMGMDEISYVNKRWTEINSKALELEGQLNEQLPIIREIFALRLMEGQFTHDRHEQLVALLRRYSIPELQSAVVFIIACDQFAEEAKFQESDKDLILFIMKNITSEILEQRKIQGIVINALNDEVVVWLWTEEAETEAWEHNLRSAVEEVRQQIAHYLRSPVTIGLSRKADQVEELPDLYREAHLAIHSRIIHGGNQIIESKGLTNSMNYRYPSELEAHFTDSLQVGNFDEAERMLQAFSDKVRSAVHNPELILMSYDQLLSTTLRTAYLMEIDSELVVGRPVVDLYSEMRRCSTIQELDDWFKHEIVEPIIMSLSNKKNQEYEHLIQKVTQYIAEHYHLDISLDQCAQICNLSPPYLSKLFKRVMGISFIEYLTQVRVGKAMELLVTTDLLVNEIAEQVGYNPKNFIRVFKKQTGLPPGQYRDVNTKQRSCQ</sequence>
<comment type="caution">
    <text evidence="6">The sequence shown here is derived from an EMBL/GenBank/DDBJ whole genome shotgun (WGS) entry which is preliminary data.</text>
</comment>
<evidence type="ECO:0000256" key="4">
    <source>
        <dbReference type="SAM" id="Phobius"/>
    </source>
</evidence>
<dbReference type="InterPro" id="IPR018062">
    <property type="entry name" value="HTH_AraC-typ_CS"/>
</dbReference>
<dbReference type="Pfam" id="PF17853">
    <property type="entry name" value="GGDEF_2"/>
    <property type="match status" value="1"/>
</dbReference>
<dbReference type="PANTHER" id="PTHR43280:SF28">
    <property type="entry name" value="HTH-TYPE TRANSCRIPTIONAL ACTIVATOR RHAS"/>
    <property type="match status" value="1"/>
</dbReference>
<evidence type="ECO:0000313" key="6">
    <source>
        <dbReference type="EMBL" id="KOR90551.1"/>
    </source>
</evidence>
<organism evidence="6 7">
    <name type="scientific">Paenibacillus solani</name>
    <dbReference type="NCBI Taxonomy" id="1705565"/>
    <lineage>
        <taxon>Bacteria</taxon>
        <taxon>Bacillati</taxon>
        <taxon>Bacillota</taxon>
        <taxon>Bacilli</taxon>
        <taxon>Bacillales</taxon>
        <taxon>Paenibacillaceae</taxon>
        <taxon>Paenibacillus</taxon>
    </lineage>
</organism>
<dbReference type="SUPFAM" id="SSF46689">
    <property type="entry name" value="Homeodomain-like"/>
    <property type="match status" value="2"/>
</dbReference>
<keyword evidence="7" id="KW-1185">Reference proteome</keyword>
<keyword evidence="4" id="KW-0812">Transmembrane</keyword>
<proteinExistence type="predicted"/>
<keyword evidence="2" id="KW-0238">DNA-binding</keyword>
<dbReference type="Pfam" id="PF12833">
    <property type="entry name" value="HTH_18"/>
    <property type="match status" value="1"/>
</dbReference>
<dbReference type="PATRIC" id="fig|1705565.3.peg.5368"/>
<keyword evidence="4" id="KW-0472">Membrane</keyword>
<evidence type="ECO:0000256" key="2">
    <source>
        <dbReference type="ARBA" id="ARBA00023125"/>
    </source>
</evidence>
<evidence type="ECO:0000259" key="5">
    <source>
        <dbReference type="PROSITE" id="PS01124"/>
    </source>
</evidence>
<dbReference type="PROSITE" id="PS00041">
    <property type="entry name" value="HTH_ARAC_FAMILY_1"/>
    <property type="match status" value="1"/>
</dbReference>
<keyword evidence="4" id="KW-1133">Transmembrane helix</keyword>
<evidence type="ECO:0000313" key="7">
    <source>
        <dbReference type="Proteomes" id="UP000036932"/>
    </source>
</evidence>
<keyword evidence="3" id="KW-0804">Transcription</keyword>
<protein>
    <recommendedName>
        <fullName evidence="5">HTH araC/xylS-type domain-containing protein</fullName>
    </recommendedName>
</protein>
<feature type="transmembrane region" description="Helical" evidence="4">
    <location>
        <begin position="297"/>
        <end position="321"/>
    </location>
</feature>
<dbReference type="SMART" id="SM00342">
    <property type="entry name" value="HTH_ARAC"/>
    <property type="match status" value="1"/>
</dbReference>
<keyword evidence="1" id="KW-0805">Transcription regulation</keyword>
<dbReference type="PROSITE" id="PS01124">
    <property type="entry name" value="HTH_ARAC_FAMILY_2"/>
    <property type="match status" value="1"/>
</dbReference>
<reference evidence="7" key="1">
    <citation type="submission" date="2015-08" db="EMBL/GenBank/DDBJ databases">
        <title>Genome sequencing project for genomic taxonomy and phylogenomics of Bacillus-like bacteria.</title>
        <authorList>
            <person name="Liu B."/>
            <person name="Wang J."/>
            <person name="Zhu Y."/>
            <person name="Liu G."/>
            <person name="Chen Q."/>
            <person name="Chen Z."/>
            <person name="Lan J."/>
            <person name="Che J."/>
            <person name="Ge C."/>
            <person name="Shi H."/>
            <person name="Pan Z."/>
            <person name="Liu X."/>
        </authorList>
    </citation>
    <scope>NUCLEOTIDE SEQUENCE [LARGE SCALE GENOMIC DNA]</scope>
    <source>
        <strain evidence="7">FJAT-22460</strain>
    </source>
</reference>
<dbReference type="InterPro" id="IPR041522">
    <property type="entry name" value="CdaR_GGDEF"/>
</dbReference>
<dbReference type="OrthoDB" id="1975037at2"/>
<name>A0A0M1P7V3_9BACL</name>
<gene>
    <name evidence="6" type="ORF">AM231_16400</name>
</gene>